<feature type="transmembrane region" description="Helical" evidence="1">
    <location>
        <begin position="36"/>
        <end position="57"/>
    </location>
</feature>
<dbReference type="Proteomes" id="UP001138768">
    <property type="component" value="Unassembled WGS sequence"/>
</dbReference>
<organism evidence="2 3">
    <name type="scientific">Lamprobacter modestohalophilus</name>
    <dbReference type="NCBI Taxonomy" id="1064514"/>
    <lineage>
        <taxon>Bacteria</taxon>
        <taxon>Pseudomonadati</taxon>
        <taxon>Pseudomonadota</taxon>
        <taxon>Gammaproteobacteria</taxon>
        <taxon>Chromatiales</taxon>
        <taxon>Chromatiaceae</taxon>
        <taxon>Lamprobacter</taxon>
    </lineage>
</organism>
<keyword evidence="1" id="KW-0472">Membrane</keyword>
<sequence length="90" mass="9669">MMASIAPLSADAVDLTRLLVAMNQARRLRWAAVTTRVAVALSVIAGGGAPMGLWTAVECWRMGWSWSDLGNREQACALLVQPLHGLLVQP</sequence>
<evidence type="ECO:0000313" key="2">
    <source>
        <dbReference type="EMBL" id="MBK1619270.1"/>
    </source>
</evidence>
<reference evidence="2 3" key="1">
    <citation type="journal article" date="2020" name="Microorganisms">
        <title>Osmotic Adaptation and Compatible Solute Biosynthesis of Phototrophic Bacteria as Revealed from Genome Analyses.</title>
        <authorList>
            <person name="Imhoff J.F."/>
            <person name="Rahn T."/>
            <person name="Kunzel S."/>
            <person name="Keller A."/>
            <person name="Neulinger S.C."/>
        </authorList>
    </citation>
    <scope>NUCLEOTIDE SEQUENCE [LARGE SCALE GENOMIC DNA]</scope>
    <source>
        <strain evidence="2 3">DSM 25653</strain>
    </source>
</reference>
<accession>A0A9X0W962</accession>
<proteinExistence type="predicted"/>
<keyword evidence="1" id="KW-1133">Transmembrane helix</keyword>
<evidence type="ECO:0000256" key="1">
    <source>
        <dbReference type="SAM" id="Phobius"/>
    </source>
</evidence>
<comment type="caution">
    <text evidence="2">The sequence shown here is derived from an EMBL/GenBank/DDBJ whole genome shotgun (WGS) entry which is preliminary data.</text>
</comment>
<keyword evidence="1" id="KW-0812">Transmembrane</keyword>
<evidence type="ECO:0000313" key="3">
    <source>
        <dbReference type="Proteomes" id="UP001138768"/>
    </source>
</evidence>
<keyword evidence="3" id="KW-1185">Reference proteome</keyword>
<gene>
    <name evidence="2" type="ORF">CKO42_12650</name>
</gene>
<name>A0A9X0W962_9GAMM</name>
<dbReference type="AlphaFoldDB" id="A0A9X0W962"/>
<protein>
    <submittedName>
        <fullName evidence="2">Uncharacterized protein</fullName>
    </submittedName>
</protein>
<dbReference type="EMBL" id="NRRY01000019">
    <property type="protein sequence ID" value="MBK1619270.1"/>
    <property type="molecule type" value="Genomic_DNA"/>
</dbReference>